<feature type="compositionally biased region" description="Basic and acidic residues" evidence="11">
    <location>
        <begin position="325"/>
        <end position="370"/>
    </location>
</feature>
<sequence>MENPRVFWEVAINGENAGRIVMELRADVCPKTCENFRSLCTGERGMGRSGKRLHYRGSFFHRIIPDFMAQGGDFTAGDGTGGESIYGQTFSDENFVLKHDTPGVLSMANAGPNTNGSQIFLTFQPAPWLNGKHVVFGRVIEGMPVVKRIEVCGTRSGKPNKRVQITECGQLPGRTELLLRMRQEKEEMEALRKDPLQFDPDAEARKRLAETKAALSGQQPRRPAAPAAAAAGGAGAGAGATGVAKSIQEAPPSAPRSVSPPAREPQPNEQQSQPTTAPAEDLDGDGVDLADDDALSKMPARQRKLYELKQKLGQCRKANQTAVIAEKKRERTPGEKEDSASAKRKWFEQKQKEKEEELEKLGLDPSQGHRLDTAEYAELQARKHQKKNPAEGWEIFNQKTLYNAYMKRTQQIPYTQEDYQAAKARDPEFYRSADSLEYGKPPAIPEENVDKMVAELEAGRQKKGSFSRRRTYREDKDIDFINSRNAHYNKKIERAFKDHTTEIKANLERGTALPDR</sequence>
<dbReference type="InterPro" id="IPR013260">
    <property type="entry name" value="mRNA_splic_SYF2"/>
</dbReference>
<evidence type="ECO:0000259" key="12">
    <source>
        <dbReference type="PROSITE" id="PS50072"/>
    </source>
</evidence>
<keyword evidence="9" id="KW-0413">Isomerase</keyword>
<comment type="subcellular location">
    <subcellularLocation>
        <location evidence="1">Nucleus</location>
    </subcellularLocation>
</comment>
<feature type="region of interest" description="Disordered" evidence="11">
    <location>
        <begin position="212"/>
        <end position="370"/>
    </location>
</feature>
<comment type="caution">
    <text evidence="13">The sequence shown here is derived from an EMBL/GenBank/DDBJ whole genome shotgun (WGS) entry which is preliminary data.</text>
</comment>
<keyword evidence="8" id="KW-0508">mRNA splicing</keyword>
<evidence type="ECO:0000256" key="10">
    <source>
        <dbReference type="ARBA" id="ARBA00023242"/>
    </source>
</evidence>
<feature type="domain" description="PPIase cyclophilin-type" evidence="12">
    <location>
        <begin position="7"/>
        <end position="170"/>
    </location>
</feature>
<comment type="similarity">
    <text evidence="3">Belongs to the SYF2 family.</text>
</comment>
<dbReference type="InterPro" id="IPR020892">
    <property type="entry name" value="Cyclophilin-type_PPIase_CS"/>
</dbReference>
<evidence type="ECO:0000256" key="8">
    <source>
        <dbReference type="ARBA" id="ARBA00023187"/>
    </source>
</evidence>
<evidence type="ECO:0000256" key="3">
    <source>
        <dbReference type="ARBA" id="ARBA00010028"/>
    </source>
</evidence>
<evidence type="ECO:0000256" key="7">
    <source>
        <dbReference type="ARBA" id="ARBA00023110"/>
    </source>
</evidence>
<dbReference type="PRINTS" id="PR00153">
    <property type="entry name" value="CSAPPISMRASE"/>
</dbReference>
<keyword evidence="14" id="KW-1185">Reference proteome</keyword>
<organism evidence="13 14">
    <name type="scientific">Dunaliella salina</name>
    <name type="common">Green alga</name>
    <name type="synonym">Protococcus salinus</name>
    <dbReference type="NCBI Taxonomy" id="3046"/>
    <lineage>
        <taxon>Eukaryota</taxon>
        <taxon>Viridiplantae</taxon>
        <taxon>Chlorophyta</taxon>
        <taxon>core chlorophytes</taxon>
        <taxon>Chlorophyceae</taxon>
        <taxon>CS clade</taxon>
        <taxon>Chlamydomonadales</taxon>
        <taxon>Dunaliellaceae</taxon>
        <taxon>Dunaliella</taxon>
    </lineage>
</organism>
<evidence type="ECO:0000256" key="1">
    <source>
        <dbReference type="ARBA" id="ARBA00004123"/>
    </source>
</evidence>
<dbReference type="PANTHER" id="PTHR11071">
    <property type="entry name" value="PEPTIDYL-PROLYL CIS-TRANS ISOMERASE"/>
    <property type="match status" value="1"/>
</dbReference>
<evidence type="ECO:0000313" key="13">
    <source>
        <dbReference type="EMBL" id="KAF5840111.1"/>
    </source>
</evidence>
<dbReference type="CDD" id="cd01926">
    <property type="entry name" value="cyclophilin_ABH_like"/>
    <property type="match status" value="1"/>
</dbReference>
<keyword evidence="6" id="KW-0747">Spliceosome</keyword>
<dbReference type="PROSITE" id="PS50072">
    <property type="entry name" value="CSA_PPIASE_2"/>
    <property type="match status" value="1"/>
</dbReference>
<gene>
    <name evidence="13" type="ORF">DUNSADRAFT_17712</name>
</gene>
<name>A0ABQ7GZV1_DUNSA</name>
<proteinExistence type="inferred from homology"/>
<dbReference type="Gene3D" id="2.40.100.10">
    <property type="entry name" value="Cyclophilin-like"/>
    <property type="match status" value="1"/>
</dbReference>
<reference evidence="13" key="1">
    <citation type="submission" date="2017-08" db="EMBL/GenBank/DDBJ databases">
        <authorList>
            <person name="Polle J.E."/>
            <person name="Barry K."/>
            <person name="Cushman J."/>
            <person name="Schmutz J."/>
            <person name="Tran D."/>
            <person name="Hathwaick L.T."/>
            <person name="Yim W.C."/>
            <person name="Jenkins J."/>
            <person name="Mckie-Krisberg Z.M."/>
            <person name="Prochnik S."/>
            <person name="Lindquist E."/>
            <person name="Dockter R.B."/>
            <person name="Adam C."/>
            <person name="Molina H."/>
            <person name="Bunkerborg J."/>
            <person name="Jin E."/>
            <person name="Buchheim M."/>
            <person name="Magnuson J."/>
        </authorList>
    </citation>
    <scope>NUCLEOTIDE SEQUENCE</scope>
    <source>
        <strain evidence="13">CCAP 19/18</strain>
    </source>
</reference>
<accession>A0ABQ7GZV1</accession>
<evidence type="ECO:0000256" key="4">
    <source>
        <dbReference type="ARBA" id="ARBA00013194"/>
    </source>
</evidence>
<dbReference type="Proteomes" id="UP000815325">
    <property type="component" value="Unassembled WGS sequence"/>
</dbReference>
<keyword evidence="7" id="KW-0697">Rotamase</keyword>
<feature type="compositionally biased region" description="Acidic residues" evidence="11">
    <location>
        <begin position="280"/>
        <end position="293"/>
    </location>
</feature>
<evidence type="ECO:0000313" key="14">
    <source>
        <dbReference type="Proteomes" id="UP000815325"/>
    </source>
</evidence>
<protein>
    <recommendedName>
        <fullName evidence="4">peptidylprolyl isomerase</fullName>
        <ecNumber evidence="4">5.2.1.8</ecNumber>
    </recommendedName>
</protein>
<dbReference type="EC" id="5.2.1.8" evidence="4"/>
<dbReference type="EMBL" id="MU069523">
    <property type="protein sequence ID" value="KAF5840111.1"/>
    <property type="molecule type" value="Genomic_DNA"/>
</dbReference>
<evidence type="ECO:0000256" key="6">
    <source>
        <dbReference type="ARBA" id="ARBA00022728"/>
    </source>
</evidence>
<feature type="compositionally biased region" description="Polar residues" evidence="11">
    <location>
        <begin position="267"/>
        <end position="276"/>
    </location>
</feature>
<dbReference type="PROSITE" id="PS00170">
    <property type="entry name" value="CSA_PPIASE_1"/>
    <property type="match status" value="1"/>
</dbReference>
<dbReference type="PANTHER" id="PTHR11071:SF561">
    <property type="entry name" value="PEPTIDYL-PROLYL CIS-TRANS ISOMERASE D-RELATED"/>
    <property type="match status" value="1"/>
</dbReference>
<comment type="similarity">
    <text evidence="2">Belongs to the cyclophilin-type PPIase family.</text>
</comment>
<evidence type="ECO:0000256" key="2">
    <source>
        <dbReference type="ARBA" id="ARBA00007365"/>
    </source>
</evidence>
<dbReference type="InterPro" id="IPR002130">
    <property type="entry name" value="Cyclophilin-type_PPIase_dom"/>
</dbReference>
<dbReference type="Pfam" id="PF08231">
    <property type="entry name" value="SYF2"/>
    <property type="match status" value="1"/>
</dbReference>
<evidence type="ECO:0000256" key="9">
    <source>
        <dbReference type="ARBA" id="ARBA00023235"/>
    </source>
</evidence>
<feature type="compositionally biased region" description="Low complexity" evidence="11">
    <location>
        <begin position="249"/>
        <end position="261"/>
    </location>
</feature>
<keyword evidence="5" id="KW-0507">mRNA processing</keyword>
<evidence type="ECO:0000256" key="5">
    <source>
        <dbReference type="ARBA" id="ARBA00022664"/>
    </source>
</evidence>
<dbReference type="Pfam" id="PF00160">
    <property type="entry name" value="Pro_isomerase"/>
    <property type="match status" value="1"/>
</dbReference>
<dbReference type="InterPro" id="IPR029000">
    <property type="entry name" value="Cyclophilin-like_dom_sf"/>
</dbReference>
<evidence type="ECO:0000256" key="11">
    <source>
        <dbReference type="SAM" id="MobiDB-lite"/>
    </source>
</evidence>
<keyword evidence="10" id="KW-0539">Nucleus</keyword>
<dbReference type="SUPFAM" id="SSF50891">
    <property type="entry name" value="Cyclophilin-like"/>
    <property type="match status" value="1"/>
</dbReference>